<dbReference type="NCBIfam" id="TIGR00372">
    <property type="entry name" value="cas4"/>
    <property type="match status" value="1"/>
</dbReference>
<dbReference type="InterPro" id="IPR011604">
    <property type="entry name" value="PDDEXK-like_dom_sf"/>
</dbReference>
<keyword evidence="9 13" id="KW-0408">Iron</keyword>
<comment type="similarity">
    <text evidence="2 13">Belongs to the CRISPR-associated exonuclease Cas4 family.</text>
</comment>
<dbReference type="InterPro" id="IPR022765">
    <property type="entry name" value="Dna2/Cas4_DUF83"/>
</dbReference>
<evidence type="ECO:0000256" key="12">
    <source>
        <dbReference type="ARBA" id="ARBA00023211"/>
    </source>
</evidence>
<evidence type="ECO:0000256" key="3">
    <source>
        <dbReference type="ARBA" id="ARBA00012768"/>
    </source>
</evidence>
<dbReference type="EC" id="3.1.12.1" evidence="3 13"/>
<keyword evidence="5 13" id="KW-0540">Nuclease</keyword>
<evidence type="ECO:0000256" key="5">
    <source>
        <dbReference type="ARBA" id="ARBA00022722"/>
    </source>
</evidence>
<evidence type="ECO:0000256" key="9">
    <source>
        <dbReference type="ARBA" id="ARBA00023004"/>
    </source>
</evidence>
<dbReference type="AlphaFoldDB" id="A0A1C9ZYE0"/>
<evidence type="ECO:0000256" key="13">
    <source>
        <dbReference type="RuleBase" id="RU365022"/>
    </source>
</evidence>
<dbReference type="InterPro" id="IPR013343">
    <property type="entry name" value="CRISPR-assoc_prot_Cas4"/>
</dbReference>
<evidence type="ECO:0000256" key="1">
    <source>
        <dbReference type="ARBA" id="ARBA00001966"/>
    </source>
</evidence>
<evidence type="ECO:0000313" key="15">
    <source>
        <dbReference type="EMBL" id="BAV59406.1"/>
    </source>
</evidence>
<evidence type="ECO:0000256" key="11">
    <source>
        <dbReference type="ARBA" id="ARBA00023118"/>
    </source>
</evidence>
<evidence type="ECO:0000256" key="8">
    <source>
        <dbReference type="ARBA" id="ARBA00022839"/>
    </source>
</evidence>
<dbReference type="GO" id="GO:0051607">
    <property type="term" value="P:defense response to virus"/>
    <property type="evidence" value="ECO:0007669"/>
    <property type="project" value="UniProtKB-KW"/>
</dbReference>
<evidence type="ECO:0000259" key="14">
    <source>
        <dbReference type="Pfam" id="PF01930"/>
    </source>
</evidence>
<keyword evidence="8 13" id="KW-0269">Exonuclease</keyword>
<evidence type="ECO:0000256" key="6">
    <source>
        <dbReference type="ARBA" id="ARBA00022723"/>
    </source>
</evidence>
<organism evidence="15">
    <name type="scientific">Candidatus Endomicrobium sp. MdDo-005</name>
    <dbReference type="NCBI Taxonomy" id="1837115"/>
    <lineage>
        <taxon>Bacteria</taxon>
        <taxon>Pseudomonadati</taxon>
        <taxon>Elusimicrobiota</taxon>
        <taxon>Endomicrobiia</taxon>
        <taxon>Endomicrobiales</taxon>
        <taxon>Endomicrobiaceae</taxon>
        <taxon>Endomicrobium</taxon>
    </lineage>
</organism>
<dbReference type="EMBL" id="LC153669">
    <property type="protein sequence ID" value="BAV59406.1"/>
    <property type="molecule type" value="Genomic_DNA"/>
</dbReference>
<comment type="cofactor">
    <cofactor evidence="13">
        <name>iron-sulfur cluster</name>
        <dbReference type="ChEBI" id="CHEBI:30408"/>
    </cofactor>
</comment>
<dbReference type="PANTHER" id="PTHR36531">
    <property type="entry name" value="CRISPR-ASSOCIATED EXONUCLEASE CAS4"/>
    <property type="match status" value="1"/>
</dbReference>
<keyword evidence="11 13" id="KW-0051">Antiviral defense</keyword>
<feature type="domain" description="DUF83" evidence="14">
    <location>
        <begin position="11"/>
        <end position="188"/>
    </location>
</feature>
<dbReference type="Gene3D" id="3.90.320.10">
    <property type="match status" value="1"/>
</dbReference>
<sequence length="212" mass="24886">MYSEDDLLPLTGLQHMLYCKRRCALRHIEQVWADNFFTARGIVMHDRVHKEKSERRKGTIIERDVYIKSYKLGLVGKSDVVEFHKLRNRWTPFPVEYKSGKAKTDNTDKVQLCAQAMCLEEMMNMEIEEGALFYGRTKNRLNVGFDELLRRETSYLADEFHNLVNAGETPKEKYSKKCDNCSFKELCLPEVFNVKRSAKKYLQEIIDNEKAV</sequence>
<evidence type="ECO:0000256" key="4">
    <source>
        <dbReference type="ARBA" id="ARBA00020049"/>
    </source>
</evidence>
<keyword evidence="12 13" id="KW-0464">Manganese</keyword>
<comment type="function">
    <text evidence="13">CRISPR (clustered regularly interspaced short palindromic repeat) is an adaptive immune system that provides protection against mobile genetic elements (viruses, transposable elements and conjugative plasmids). CRISPR clusters contain sequences complementary to antecedent mobile elements and target invading nucleic acids. CRISPR clusters are transcribed and processed into CRISPR RNA (crRNA).</text>
</comment>
<comment type="cofactor">
    <cofactor evidence="1">
        <name>[4Fe-4S] cluster</name>
        <dbReference type="ChEBI" id="CHEBI:49883"/>
    </cofactor>
</comment>
<accession>A0A1C9ZYE0</accession>
<evidence type="ECO:0000256" key="7">
    <source>
        <dbReference type="ARBA" id="ARBA00022801"/>
    </source>
</evidence>
<dbReference type="PANTHER" id="PTHR36531:SF6">
    <property type="entry name" value="DNA REPLICATION ATP-DEPENDENT HELICASE_NUCLEASE DNA2"/>
    <property type="match status" value="1"/>
</dbReference>
<comment type="cofactor">
    <cofactor evidence="13">
        <name>Mg(2+)</name>
        <dbReference type="ChEBI" id="CHEBI:18420"/>
    </cofactor>
    <cofactor evidence="13">
        <name>Mn(2+)</name>
        <dbReference type="ChEBI" id="CHEBI:29035"/>
    </cofactor>
    <text evidence="13">Mg(2+) or Mn(2+) required for ssDNA cleavage activity.</text>
</comment>
<dbReference type="Pfam" id="PF01930">
    <property type="entry name" value="Cas_Cas4"/>
    <property type="match status" value="1"/>
</dbReference>
<evidence type="ECO:0000256" key="10">
    <source>
        <dbReference type="ARBA" id="ARBA00023014"/>
    </source>
</evidence>
<keyword evidence="6 13" id="KW-0479">Metal-binding</keyword>
<name>A0A1C9ZYE0_9BACT</name>
<keyword evidence="7 13" id="KW-0378">Hydrolase</keyword>
<proteinExistence type="inferred from homology"/>
<dbReference type="GO" id="GO:0051536">
    <property type="term" value="F:iron-sulfur cluster binding"/>
    <property type="evidence" value="ECO:0007669"/>
    <property type="project" value="UniProtKB-KW"/>
</dbReference>
<dbReference type="GO" id="GO:0004527">
    <property type="term" value="F:exonuclease activity"/>
    <property type="evidence" value="ECO:0007669"/>
    <property type="project" value="UniProtKB-KW"/>
</dbReference>
<reference evidence="15" key="1">
    <citation type="journal article" date="2016" name="Genome Biol. Evol.">
        <title>Comparison of intracellular "Ca. Endomicrobium trichonymphae" genomovars illuminates the requirement and decay of defense systems against foreign DNA.</title>
        <authorList>
            <person name="Izawa K."/>
            <person name="Kuwahara H."/>
            <person name="Kihara K."/>
            <person name="Yuki M."/>
            <person name="Lo N."/>
            <person name="Ito T."/>
            <person name="Ohkuma M."/>
            <person name="Hongoh Y."/>
        </authorList>
    </citation>
    <scope>NUCLEOTIDE SEQUENCE</scope>
    <source>
        <strain evidence="15">MdDo-005</strain>
    </source>
</reference>
<dbReference type="InterPro" id="IPR051827">
    <property type="entry name" value="Cas4_exonuclease"/>
</dbReference>
<keyword evidence="10 13" id="KW-0411">Iron-sulfur</keyword>
<evidence type="ECO:0000256" key="2">
    <source>
        <dbReference type="ARBA" id="ARBA00009189"/>
    </source>
</evidence>
<dbReference type="GO" id="GO:0046872">
    <property type="term" value="F:metal ion binding"/>
    <property type="evidence" value="ECO:0007669"/>
    <property type="project" value="UniProtKB-KW"/>
</dbReference>
<protein>
    <recommendedName>
        <fullName evidence="4 13">CRISPR-associated exonuclease Cas4</fullName>
        <ecNumber evidence="3 13">3.1.12.1</ecNumber>
    </recommendedName>
</protein>